<dbReference type="AlphaFoldDB" id="A0A098QTJ4"/>
<dbReference type="eggNOG" id="COG5649">
    <property type="taxonomic scope" value="Bacteria"/>
</dbReference>
<accession>A0A098QTJ4</accession>
<dbReference type="InterPro" id="IPR014922">
    <property type="entry name" value="YdhG-like"/>
</dbReference>
<keyword evidence="3" id="KW-1185">Reference proteome</keyword>
<evidence type="ECO:0000313" key="2">
    <source>
        <dbReference type="EMBL" id="KGE70846.1"/>
    </source>
</evidence>
<dbReference type="Pfam" id="PF08818">
    <property type="entry name" value="DUF1801"/>
    <property type="match status" value="1"/>
</dbReference>
<gene>
    <name evidence="2" type="ORF">DC28_15345</name>
</gene>
<evidence type="ECO:0000313" key="3">
    <source>
        <dbReference type="Proteomes" id="UP000029692"/>
    </source>
</evidence>
<sequence>MKKQRTPKSTRKPPETLAERGAIDDWINRVMPDLHPLVKRIDELIRRAVPELQYAIKWGKVYYGVPERGWIIELVAYDVSVNIVFLAGAEFPGSQPPLGTGERSRYIKLRTLEEVNQPQVFTWIQQAGETRGWM</sequence>
<protein>
    <recommendedName>
        <fullName evidence="1">YdhG-like domain-containing protein</fullName>
    </recommendedName>
</protein>
<reference evidence="2 3" key="1">
    <citation type="submission" date="2014-05" db="EMBL/GenBank/DDBJ databases">
        <title>De novo Genome Sequence of Spirocheata sp.</title>
        <authorList>
            <person name="Shivani Y."/>
            <person name="Subhash Y."/>
            <person name="Tushar L."/>
            <person name="Sasikala C."/>
            <person name="Ramana C.V."/>
        </authorList>
    </citation>
    <scope>NUCLEOTIDE SEQUENCE [LARGE SCALE GENOMIC DNA]</scope>
    <source>
        <strain evidence="2 3">JC230</strain>
    </source>
</reference>
<name>A0A098QTJ4_9SPIO</name>
<feature type="domain" description="YdhG-like" evidence="1">
    <location>
        <begin position="38"/>
        <end position="127"/>
    </location>
</feature>
<comment type="caution">
    <text evidence="2">The sequence shown here is derived from an EMBL/GenBank/DDBJ whole genome shotgun (WGS) entry which is preliminary data.</text>
</comment>
<dbReference type="RefSeq" id="WP_037550421.1">
    <property type="nucleotide sequence ID" value="NZ_JNUP01000072.1"/>
</dbReference>
<proteinExistence type="predicted"/>
<organism evidence="2 3">
    <name type="scientific">Spirochaeta lutea</name>
    <dbReference type="NCBI Taxonomy" id="1480694"/>
    <lineage>
        <taxon>Bacteria</taxon>
        <taxon>Pseudomonadati</taxon>
        <taxon>Spirochaetota</taxon>
        <taxon>Spirochaetia</taxon>
        <taxon>Spirochaetales</taxon>
        <taxon>Spirochaetaceae</taxon>
        <taxon>Spirochaeta</taxon>
    </lineage>
</organism>
<dbReference type="EMBL" id="JNUP01000072">
    <property type="protein sequence ID" value="KGE70846.1"/>
    <property type="molecule type" value="Genomic_DNA"/>
</dbReference>
<evidence type="ECO:0000259" key="1">
    <source>
        <dbReference type="Pfam" id="PF08818"/>
    </source>
</evidence>
<dbReference type="Proteomes" id="UP000029692">
    <property type="component" value="Unassembled WGS sequence"/>
</dbReference>
<dbReference type="SUPFAM" id="SSF159888">
    <property type="entry name" value="YdhG-like"/>
    <property type="match status" value="1"/>
</dbReference>